<proteinExistence type="predicted"/>
<dbReference type="STRING" id="453582.SAMN05421580_106173"/>
<dbReference type="RefSeq" id="WP_083952122.1">
    <property type="nucleotide sequence ID" value="NZ_FTOG01000006.1"/>
</dbReference>
<dbReference type="CDD" id="cd03801">
    <property type="entry name" value="GT4_PimA-like"/>
    <property type="match status" value="1"/>
</dbReference>
<sequence>MLKSKLASFLSRSTSQSVQAMTEPDVLTLSRNQSQECQSDPLRRKPARPTEPRNEKSEIKREPVRATGRPKITCVVGLRGIPDVPGGIETHCEQLYPRLADLRPEQQFVVVGRRPTIGRAKRVCAQNLYVMPLAAAQNRYFETISNTFLGVLAARFRFGAGMIHLHGIGPGLFAPLARLIGLRVVLTHHGDDFLRAKWNRFAKFVLKSGERLGVSSSHAVIAVSASLAERLREDYPSKAEAINYIPNGADHILTTSNSATRTPEEWRAQFGLRGQDYILSVGRLVPEKGFADLIEAYGRTDLPAKLVIAGGNGGSDHDKELAALIAARGLQDRVVMTGSVPHEGVAALMKGARLFVLASHHEGLPIVALEASAIGTPVLLSDITANRDLGLEQDHYFPKGNISALAQVLRTRWNEMPHRDLLAAFNWGAIARDTHALYARLETA</sequence>
<name>A0A1N7MTJ1_9RHOB</name>
<feature type="compositionally biased region" description="Polar residues" evidence="2">
    <location>
        <begin position="29"/>
        <end position="38"/>
    </location>
</feature>
<evidence type="ECO:0000259" key="4">
    <source>
        <dbReference type="Pfam" id="PF13439"/>
    </source>
</evidence>
<dbReference type="GO" id="GO:0009103">
    <property type="term" value="P:lipopolysaccharide biosynthetic process"/>
    <property type="evidence" value="ECO:0007669"/>
    <property type="project" value="TreeGrafter"/>
</dbReference>
<dbReference type="InterPro" id="IPR028098">
    <property type="entry name" value="Glyco_trans_4-like_N"/>
</dbReference>
<dbReference type="Proteomes" id="UP000186221">
    <property type="component" value="Unassembled WGS sequence"/>
</dbReference>
<dbReference type="Gene3D" id="3.40.50.2000">
    <property type="entry name" value="Glycogen Phosphorylase B"/>
    <property type="match status" value="2"/>
</dbReference>
<reference evidence="6" key="1">
    <citation type="submission" date="2017-01" db="EMBL/GenBank/DDBJ databases">
        <authorList>
            <person name="Varghese N."/>
            <person name="Submissions S."/>
        </authorList>
    </citation>
    <scope>NUCLEOTIDE SEQUENCE [LARGE SCALE GENOMIC DNA]</scope>
    <source>
        <strain evidence="6">DSM 19945</strain>
    </source>
</reference>
<dbReference type="SUPFAM" id="SSF53756">
    <property type="entry name" value="UDP-Glycosyltransferase/glycogen phosphorylase"/>
    <property type="match status" value="1"/>
</dbReference>
<evidence type="ECO:0000256" key="2">
    <source>
        <dbReference type="SAM" id="MobiDB-lite"/>
    </source>
</evidence>
<evidence type="ECO:0000259" key="3">
    <source>
        <dbReference type="Pfam" id="PF00534"/>
    </source>
</evidence>
<keyword evidence="6" id="KW-1185">Reference proteome</keyword>
<organism evidence="5 6">
    <name type="scientific">Rhodobacter aestuarii</name>
    <dbReference type="NCBI Taxonomy" id="453582"/>
    <lineage>
        <taxon>Bacteria</taxon>
        <taxon>Pseudomonadati</taxon>
        <taxon>Pseudomonadota</taxon>
        <taxon>Alphaproteobacteria</taxon>
        <taxon>Rhodobacterales</taxon>
        <taxon>Rhodobacter group</taxon>
        <taxon>Rhodobacter</taxon>
    </lineage>
</organism>
<feature type="compositionally biased region" description="Basic and acidic residues" evidence="2">
    <location>
        <begin position="48"/>
        <end position="64"/>
    </location>
</feature>
<protein>
    <submittedName>
        <fullName evidence="5">Glycosyltransferase involved in cell wall bisynthesis</fullName>
    </submittedName>
</protein>
<dbReference type="OrthoDB" id="9790710at2"/>
<feature type="compositionally biased region" description="Polar residues" evidence="2">
    <location>
        <begin position="10"/>
        <end position="20"/>
    </location>
</feature>
<dbReference type="PANTHER" id="PTHR46401">
    <property type="entry name" value="GLYCOSYLTRANSFERASE WBBK-RELATED"/>
    <property type="match status" value="1"/>
</dbReference>
<dbReference type="PANTHER" id="PTHR46401:SF2">
    <property type="entry name" value="GLYCOSYLTRANSFERASE WBBK-RELATED"/>
    <property type="match status" value="1"/>
</dbReference>
<evidence type="ECO:0000313" key="6">
    <source>
        <dbReference type="Proteomes" id="UP000186221"/>
    </source>
</evidence>
<dbReference type="GO" id="GO:0016757">
    <property type="term" value="F:glycosyltransferase activity"/>
    <property type="evidence" value="ECO:0007669"/>
    <property type="project" value="InterPro"/>
</dbReference>
<keyword evidence="1 5" id="KW-0808">Transferase</keyword>
<dbReference type="Pfam" id="PF13439">
    <property type="entry name" value="Glyco_transf_4"/>
    <property type="match status" value="1"/>
</dbReference>
<gene>
    <name evidence="5" type="ORF">SAMN05421580_106173</name>
</gene>
<evidence type="ECO:0000313" key="5">
    <source>
        <dbReference type="EMBL" id="SIS89328.1"/>
    </source>
</evidence>
<feature type="region of interest" description="Disordered" evidence="2">
    <location>
        <begin position="1"/>
        <end position="64"/>
    </location>
</feature>
<feature type="domain" description="Glycosyl transferase family 1" evidence="3">
    <location>
        <begin position="264"/>
        <end position="406"/>
    </location>
</feature>
<feature type="domain" description="Glycosyltransferase subfamily 4-like N-terminal" evidence="4">
    <location>
        <begin position="85"/>
        <end position="250"/>
    </location>
</feature>
<evidence type="ECO:0000256" key="1">
    <source>
        <dbReference type="ARBA" id="ARBA00022679"/>
    </source>
</evidence>
<dbReference type="AlphaFoldDB" id="A0A1N7MTJ1"/>
<dbReference type="EMBL" id="FTOG01000006">
    <property type="protein sequence ID" value="SIS89328.1"/>
    <property type="molecule type" value="Genomic_DNA"/>
</dbReference>
<dbReference type="InterPro" id="IPR001296">
    <property type="entry name" value="Glyco_trans_1"/>
</dbReference>
<dbReference type="Pfam" id="PF00534">
    <property type="entry name" value="Glycos_transf_1"/>
    <property type="match status" value="1"/>
</dbReference>
<accession>A0A1N7MTJ1</accession>